<reference evidence="1 2" key="1">
    <citation type="submission" date="2024-03" db="EMBL/GenBank/DDBJ databases">
        <authorList>
            <person name="Martinez-Hernandez J."/>
        </authorList>
    </citation>
    <scope>NUCLEOTIDE SEQUENCE [LARGE SCALE GENOMIC DNA]</scope>
</reference>
<dbReference type="EMBL" id="CAXHTB010000009">
    <property type="protein sequence ID" value="CAL0312905.1"/>
    <property type="molecule type" value="Genomic_DNA"/>
</dbReference>
<evidence type="ECO:0000313" key="2">
    <source>
        <dbReference type="Proteomes" id="UP001497480"/>
    </source>
</evidence>
<organism evidence="1 2">
    <name type="scientific">Lupinus luteus</name>
    <name type="common">European yellow lupine</name>
    <dbReference type="NCBI Taxonomy" id="3873"/>
    <lineage>
        <taxon>Eukaryota</taxon>
        <taxon>Viridiplantae</taxon>
        <taxon>Streptophyta</taxon>
        <taxon>Embryophyta</taxon>
        <taxon>Tracheophyta</taxon>
        <taxon>Spermatophyta</taxon>
        <taxon>Magnoliopsida</taxon>
        <taxon>eudicotyledons</taxon>
        <taxon>Gunneridae</taxon>
        <taxon>Pentapetalae</taxon>
        <taxon>rosids</taxon>
        <taxon>fabids</taxon>
        <taxon>Fabales</taxon>
        <taxon>Fabaceae</taxon>
        <taxon>Papilionoideae</taxon>
        <taxon>50 kb inversion clade</taxon>
        <taxon>genistoids sensu lato</taxon>
        <taxon>core genistoids</taxon>
        <taxon>Genisteae</taxon>
        <taxon>Lupinus</taxon>
    </lineage>
</organism>
<proteinExistence type="predicted"/>
<name>A0AAV1WU54_LUPLU</name>
<evidence type="ECO:0000313" key="1">
    <source>
        <dbReference type="EMBL" id="CAL0312905.1"/>
    </source>
</evidence>
<gene>
    <name evidence="1" type="ORF">LLUT_LOCUS13965</name>
</gene>
<dbReference type="Proteomes" id="UP001497480">
    <property type="component" value="Unassembled WGS sequence"/>
</dbReference>
<keyword evidence="2" id="KW-1185">Reference proteome</keyword>
<accession>A0AAV1WU54</accession>
<sequence length="54" mass="6244">MGKRQTIKSGNNYVIQHGRDAEFQVQNLEKVDQNPIARDSEQVQLYGALRFQHS</sequence>
<protein>
    <submittedName>
        <fullName evidence="1">Uncharacterized protein</fullName>
    </submittedName>
</protein>
<comment type="caution">
    <text evidence="1">The sequence shown here is derived from an EMBL/GenBank/DDBJ whole genome shotgun (WGS) entry which is preliminary data.</text>
</comment>
<dbReference type="AlphaFoldDB" id="A0AAV1WU54"/>